<evidence type="ECO:0000313" key="3">
    <source>
        <dbReference type="EMBL" id="KKY36965.1"/>
    </source>
</evidence>
<evidence type="ECO:0000256" key="2">
    <source>
        <dbReference type="ARBA" id="ARBA00023002"/>
    </source>
</evidence>
<dbReference type="SUPFAM" id="SSF51735">
    <property type="entry name" value="NAD(P)-binding Rossmann-fold domains"/>
    <property type="match status" value="1"/>
</dbReference>
<dbReference type="Pfam" id="PF00106">
    <property type="entry name" value="adh_short"/>
    <property type="match status" value="1"/>
</dbReference>
<keyword evidence="4" id="KW-1185">Reference proteome</keyword>
<dbReference type="InterPro" id="IPR002347">
    <property type="entry name" value="SDR_fam"/>
</dbReference>
<dbReference type="InterPro" id="IPR036291">
    <property type="entry name" value="NAD(P)-bd_dom_sf"/>
</dbReference>
<dbReference type="AlphaFoldDB" id="A0A0G2IB81"/>
<comment type="caution">
    <text evidence="3">The sequence shown here is derived from an EMBL/GenBank/DDBJ whole genome shotgun (WGS) entry which is preliminary data.</text>
</comment>
<dbReference type="PANTHER" id="PTHR24320">
    <property type="entry name" value="RETINOL DEHYDROGENASE"/>
    <property type="match status" value="1"/>
</dbReference>
<dbReference type="Proteomes" id="UP000034680">
    <property type="component" value="Unassembled WGS sequence"/>
</dbReference>
<accession>A0A0G2IB81</accession>
<proteinExistence type="inferred from homology"/>
<comment type="similarity">
    <text evidence="1">Belongs to the short-chain dehydrogenases/reductases (SDR) family.</text>
</comment>
<dbReference type="Gene3D" id="3.40.50.720">
    <property type="entry name" value="NAD(P)-binding Rossmann-like Domain"/>
    <property type="match status" value="1"/>
</dbReference>
<sequence length="340" mass="36775">MESIKATVYENFGGTNSLAPEEESFSLDQVPDLSGKVAIVTGGSQGIGYGCTRTLLEHNVSKVFIISQSEDVVTDATSSIREELGDAASAKVQWKKCNLGDWKAVLQTADEIKTSTDRIDVLINNAARGIMTAQITPYGVDEHMAINHFGHVILTSSLLPTMKDTAQSGHTVRIVNLGSNAHQAAPKGTEFASLDEINKDLGPNGQYGRSKLAAMLHARYLATHVTAQHPRILANSVHPGFVDTKASTLDIHEAYPLGGYMMSVAMKPFQKSQLEGCVSAMYAATATERSGKYICVPARIEDGSELAQSNELAEQLMRLTGDVLKEKLEPAGIRYPLEFY</sequence>
<dbReference type="GO" id="GO:0016491">
    <property type="term" value="F:oxidoreductase activity"/>
    <property type="evidence" value="ECO:0007669"/>
    <property type="project" value="UniProtKB-KW"/>
</dbReference>
<name>A0A0G2IB81_9PEZI</name>
<reference evidence="3 4" key="1">
    <citation type="submission" date="2015-05" db="EMBL/GenBank/DDBJ databases">
        <title>Distinctive expansion of gene families associated with plant cell wall degradation and secondary metabolism in the genomes of grapevine trunk pathogens.</title>
        <authorList>
            <person name="Lawrence D.P."/>
            <person name="Travadon R."/>
            <person name="Rolshausen P.E."/>
            <person name="Baumgartner K."/>
        </authorList>
    </citation>
    <scope>NUCLEOTIDE SEQUENCE [LARGE SCALE GENOMIC DNA]</scope>
    <source>
        <strain evidence="3">DA912</strain>
    </source>
</reference>
<evidence type="ECO:0000313" key="4">
    <source>
        <dbReference type="Proteomes" id="UP000034680"/>
    </source>
</evidence>
<dbReference type="STRING" id="1214573.A0A0G2IB81"/>
<dbReference type="PANTHER" id="PTHR24320:SF33">
    <property type="entry name" value="OXIDOREDUCTASE BLI-4, MITOCHONDRIAL-RELATED"/>
    <property type="match status" value="1"/>
</dbReference>
<organism evidence="3 4">
    <name type="scientific">Diaporthe ampelina</name>
    <dbReference type="NCBI Taxonomy" id="1214573"/>
    <lineage>
        <taxon>Eukaryota</taxon>
        <taxon>Fungi</taxon>
        <taxon>Dikarya</taxon>
        <taxon>Ascomycota</taxon>
        <taxon>Pezizomycotina</taxon>
        <taxon>Sordariomycetes</taxon>
        <taxon>Sordariomycetidae</taxon>
        <taxon>Diaporthales</taxon>
        <taxon>Diaporthaceae</taxon>
        <taxon>Diaporthe</taxon>
    </lineage>
</organism>
<reference evidence="3 4" key="2">
    <citation type="submission" date="2015-05" db="EMBL/GenBank/DDBJ databases">
        <authorList>
            <person name="Morales-Cruz A."/>
            <person name="Amrine K.C."/>
            <person name="Cantu D."/>
        </authorList>
    </citation>
    <scope>NUCLEOTIDE SEQUENCE [LARGE SCALE GENOMIC DNA]</scope>
    <source>
        <strain evidence="3">DA912</strain>
    </source>
</reference>
<dbReference type="EMBL" id="LCUC01000102">
    <property type="protein sequence ID" value="KKY36965.1"/>
    <property type="molecule type" value="Genomic_DNA"/>
</dbReference>
<protein>
    <submittedName>
        <fullName evidence="3">Putative retinol dehydrogenase 12</fullName>
    </submittedName>
</protein>
<dbReference type="OrthoDB" id="191139at2759"/>
<gene>
    <name evidence="3" type="ORF">UCDDA912_g03059</name>
</gene>
<dbReference type="PRINTS" id="PR00081">
    <property type="entry name" value="GDHRDH"/>
</dbReference>
<keyword evidence="2" id="KW-0560">Oxidoreductase</keyword>
<evidence type="ECO:0000256" key="1">
    <source>
        <dbReference type="ARBA" id="ARBA00006484"/>
    </source>
</evidence>